<dbReference type="EMBL" id="LAZR01001064">
    <property type="protein sequence ID" value="KKN51412.1"/>
    <property type="molecule type" value="Genomic_DNA"/>
</dbReference>
<dbReference type="Gene3D" id="3.40.50.2000">
    <property type="entry name" value="Glycogen Phosphorylase B"/>
    <property type="match status" value="1"/>
</dbReference>
<sequence>MKDGMRILWKSNAPHVGSGYGVQANSLLPRLAQHPSVEEIGIFGYFGIAGGLCTLPVGVGIPGVTPKTMLHYPVAGDMWGNDVVWDHARHFDAHVVITLLDAWVLKPDYGHGGFLWVPYAPVDHDPIPPKVLARLQDAFHPIAYSEHGAREFARNGLDHHYIPHGVETKIYRPFDKGGKKAAKKWLGFDEDTFLIGTVAANKGWPARKGFAELFEAFAILHDKYPNARLFLHSAMTDQQTGMSLPSLAKVCGINDYVRFSAPYLHLLGFDAREMAHLYNAMDVFCLPSMGEGFGIPIVEAQACGVPVIVTDWTACAELCGSGWKVPIDKKILTPLDSYQAFADVGALAEAMESAYKMWKNPEINETMSKGAREFAMGYDWEPLVRDMWFPFMDWLWERVRPKSIMMPAMPQEPTTTNGAQPPTAIYEVESVPATTVEERS</sequence>
<dbReference type="PANTHER" id="PTHR12526">
    <property type="entry name" value="GLYCOSYLTRANSFERASE"/>
    <property type="match status" value="1"/>
</dbReference>
<dbReference type="PANTHER" id="PTHR12526:SF630">
    <property type="entry name" value="GLYCOSYLTRANSFERASE"/>
    <property type="match status" value="1"/>
</dbReference>
<dbReference type="Pfam" id="PF13692">
    <property type="entry name" value="Glyco_trans_1_4"/>
    <property type="match status" value="1"/>
</dbReference>
<comment type="caution">
    <text evidence="2">The sequence shown here is derived from an EMBL/GenBank/DDBJ whole genome shotgun (WGS) entry which is preliminary data.</text>
</comment>
<evidence type="ECO:0000256" key="1">
    <source>
        <dbReference type="SAM" id="MobiDB-lite"/>
    </source>
</evidence>
<organism evidence="2">
    <name type="scientific">marine sediment metagenome</name>
    <dbReference type="NCBI Taxonomy" id="412755"/>
    <lineage>
        <taxon>unclassified sequences</taxon>
        <taxon>metagenomes</taxon>
        <taxon>ecological metagenomes</taxon>
    </lineage>
</organism>
<evidence type="ECO:0000313" key="2">
    <source>
        <dbReference type="EMBL" id="KKN51412.1"/>
    </source>
</evidence>
<gene>
    <name evidence="2" type="ORF">LCGC14_0623090</name>
</gene>
<name>A0A0F9RNL7_9ZZZZ</name>
<protein>
    <submittedName>
        <fullName evidence="2">Uncharacterized protein</fullName>
    </submittedName>
</protein>
<feature type="region of interest" description="Disordered" evidence="1">
    <location>
        <begin position="411"/>
        <end position="440"/>
    </location>
</feature>
<proteinExistence type="predicted"/>
<dbReference type="CDD" id="cd03801">
    <property type="entry name" value="GT4_PimA-like"/>
    <property type="match status" value="1"/>
</dbReference>
<dbReference type="SUPFAM" id="SSF53756">
    <property type="entry name" value="UDP-Glycosyltransferase/glycogen phosphorylase"/>
    <property type="match status" value="1"/>
</dbReference>
<dbReference type="AlphaFoldDB" id="A0A0F9RNL7"/>
<reference evidence="2" key="1">
    <citation type="journal article" date="2015" name="Nature">
        <title>Complex archaea that bridge the gap between prokaryotes and eukaryotes.</title>
        <authorList>
            <person name="Spang A."/>
            <person name="Saw J.H."/>
            <person name="Jorgensen S.L."/>
            <person name="Zaremba-Niedzwiedzka K."/>
            <person name="Martijn J."/>
            <person name="Lind A.E."/>
            <person name="van Eijk R."/>
            <person name="Schleper C."/>
            <person name="Guy L."/>
            <person name="Ettema T.J."/>
        </authorList>
    </citation>
    <scope>NUCLEOTIDE SEQUENCE</scope>
</reference>
<accession>A0A0F9RNL7</accession>